<dbReference type="Pfam" id="PF02659">
    <property type="entry name" value="Mntp"/>
    <property type="match status" value="1"/>
</dbReference>
<comment type="caution">
    <text evidence="6">The sequence shown here is derived from an EMBL/GenBank/DDBJ whole genome shotgun (WGS) entry which is preliminary data.</text>
</comment>
<feature type="transmembrane region" description="Helical" evidence="5">
    <location>
        <begin position="174"/>
        <end position="191"/>
    </location>
</feature>
<dbReference type="EMBL" id="JAGSOG010000059">
    <property type="protein sequence ID" value="MBR7834464.1"/>
    <property type="molecule type" value="Genomic_DNA"/>
</dbReference>
<dbReference type="Proteomes" id="UP000675781">
    <property type="component" value="Unassembled WGS sequence"/>
</dbReference>
<gene>
    <name evidence="6" type="ORF">KDL01_14410</name>
</gene>
<keyword evidence="2 5" id="KW-0812">Transmembrane</keyword>
<keyword evidence="7" id="KW-1185">Reference proteome</keyword>
<feature type="transmembrane region" description="Helical" evidence="5">
    <location>
        <begin position="141"/>
        <end position="162"/>
    </location>
</feature>
<dbReference type="AlphaFoldDB" id="A0A941INX4"/>
<keyword evidence="3 5" id="KW-1133">Transmembrane helix</keyword>
<dbReference type="PANTHER" id="PTHR35529:SF1">
    <property type="entry name" value="MANGANESE EFFLUX PUMP MNTP-RELATED"/>
    <property type="match status" value="1"/>
</dbReference>
<evidence type="ECO:0000313" key="7">
    <source>
        <dbReference type="Proteomes" id="UP000675781"/>
    </source>
</evidence>
<sequence>MSALVLVALALGLSNFAASIGIGLSGVDARARLRVGLVFGLFETGMPILGLVLGRSAAAALGSQTRWVGAGLLIATGVYGLVQSQRGGEAGGDGEVGGDSEQAGSSARQPLGRLLVTGLALSVDNLAVGFALGAYKVNVLVAAVVIGAVSIGLSLLGLELGARIGAAAGRRGEVIGAVVLIAVGVAIAAGLF</sequence>
<evidence type="ECO:0000256" key="4">
    <source>
        <dbReference type="ARBA" id="ARBA00023136"/>
    </source>
</evidence>
<protein>
    <submittedName>
        <fullName evidence="6">Manganese efflux pump</fullName>
    </submittedName>
</protein>
<dbReference type="InterPro" id="IPR003810">
    <property type="entry name" value="Mntp/YtaF"/>
</dbReference>
<dbReference type="PANTHER" id="PTHR35529">
    <property type="entry name" value="MANGANESE EFFLUX PUMP MNTP-RELATED"/>
    <property type="match status" value="1"/>
</dbReference>
<feature type="transmembrane region" description="Helical" evidence="5">
    <location>
        <begin position="114"/>
        <end position="135"/>
    </location>
</feature>
<proteinExistence type="predicted"/>
<organism evidence="6 7">
    <name type="scientific">Actinospica durhamensis</name>
    <dbReference type="NCBI Taxonomy" id="1508375"/>
    <lineage>
        <taxon>Bacteria</taxon>
        <taxon>Bacillati</taxon>
        <taxon>Actinomycetota</taxon>
        <taxon>Actinomycetes</taxon>
        <taxon>Catenulisporales</taxon>
        <taxon>Actinospicaceae</taxon>
        <taxon>Actinospica</taxon>
    </lineage>
</organism>
<evidence type="ECO:0000256" key="1">
    <source>
        <dbReference type="ARBA" id="ARBA00022475"/>
    </source>
</evidence>
<feature type="transmembrane region" description="Helical" evidence="5">
    <location>
        <begin position="35"/>
        <end position="54"/>
    </location>
</feature>
<evidence type="ECO:0000256" key="3">
    <source>
        <dbReference type="ARBA" id="ARBA00022989"/>
    </source>
</evidence>
<evidence type="ECO:0000256" key="5">
    <source>
        <dbReference type="SAM" id="Phobius"/>
    </source>
</evidence>
<evidence type="ECO:0000313" key="6">
    <source>
        <dbReference type="EMBL" id="MBR7834464.1"/>
    </source>
</evidence>
<name>A0A941INX4_9ACTN</name>
<dbReference type="RefSeq" id="WP_212528984.1">
    <property type="nucleotide sequence ID" value="NZ_JAGSOG010000059.1"/>
</dbReference>
<keyword evidence="1" id="KW-1003">Cell membrane</keyword>
<reference evidence="6" key="1">
    <citation type="submission" date="2021-04" db="EMBL/GenBank/DDBJ databases">
        <title>Genome based classification of Actinospica acidithermotolerans sp. nov., an actinobacterium isolated from an Indonesian hot spring.</title>
        <authorList>
            <person name="Kusuma A.B."/>
            <person name="Putra K.E."/>
            <person name="Nafisah S."/>
            <person name="Loh J."/>
            <person name="Nouioui I."/>
            <person name="Goodfellow M."/>
        </authorList>
    </citation>
    <scope>NUCLEOTIDE SEQUENCE</scope>
    <source>
        <strain evidence="6">CSCA 57</strain>
    </source>
</reference>
<accession>A0A941INX4</accession>
<keyword evidence="4 5" id="KW-0472">Membrane</keyword>
<evidence type="ECO:0000256" key="2">
    <source>
        <dbReference type="ARBA" id="ARBA00022692"/>
    </source>
</evidence>